<dbReference type="SUPFAM" id="SSF56112">
    <property type="entry name" value="Protein kinase-like (PK-like)"/>
    <property type="match status" value="1"/>
</dbReference>
<dbReference type="InterPro" id="IPR008271">
    <property type="entry name" value="Ser/Thr_kinase_AS"/>
</dbReference>
<comment type="caution">
    <text evidence="2">The sequence shown here is derived from an EMBL/GenBank/DDBJ whole genome shotgun (WGS) entry which is preliminary data.</text>
</comment>
<gene>
    <name evidence="2" type="ORF">A1D18_01640</name>
</gene>
<evidence type="ECO:0000313" key="2">
    <source>
        <dbReference type="EMBL" id="OIZ95613.1"/>
    </source>
</evidence>
<keyword evidence="3" id="KW-1185">Reference proteome</keyword>
<dbReference type="AlphaFoldDB" id="A0A1J8PKH9"/>
<dbReference type="InterPro" id="IPR011009">
    <property type="entry name" value="Kinase-like_dom_sf"/>
</dbReference>
<dbReference type="EMBL" id="LUKY01000030">
    <property type="protein sequence ID" value="OIZ95613.1"/>
    <property type="molecule type" value="Genomic_DNA"/>
</dbReference>
<name>A0A1J8PKH9_9COXI</name>
<evidence type="ECO:0000313" key="3">
    <source>
        <dbReference type="Proteomes" id="UP000183924"/>
    </source>
</evidence>
<sequence>MYRHKKNPYLTLSDLTQQSGTEDPTSWVSEQNIAIIRHGKLYLPDNTAPTALVQKKEKKSTASEIKIYRLIASNKQSEKKAILQPIFNRLNGSSLFFPLISGGNLDLSQYFLFEQFKEKRIIAASWLMKQLFLLLEALHHLHTETFVLEGRVFKGIIHGDIKPSNILINELGNLVLADFDCAYPAAEPACQLGSLRYMAPELFSNLNFTLTPFLNIDKSDIWSLGITLYRLLNNKFPNFFHSFNYNQKNSAHHFFQEKIFDKNTPCILFEDNISSFIDLKQWGENYSSSFIAKKARESLKILQHHKEKNIAHLTLSDILSHLSTAMLGSIDDRPNTKELLTLMHALQKHFSPFNDKESQEFINELLSHSSLNTETCVNKNLNPSAAKLKNKTRSFS</sequence>
<dbReference type="PANTHER" id="PTHR44167:SF24">
    <property type="entry name" value="SERINE_THREONINE-PROTEIN KINASE CHK2"/>
    <property type="match status" value="1"/>
</dbReference>
<dbReference type="SMART" id="SM00220">
    <property type="entry name" value="S_TKc"/>
    <property type="match status" value="1"/>
</dbReference>
<reference evidence="2 3" key="1">
    <citation type="submission" date="2016-03" db="EMBL/GenBank/DDBJ databases">
        <title>Comparative genomics of Rickettsiella.</title>
        <authorList>
            <person name="Chandler C."/>
            <person name="Wang Y."/>
        </authorList>
    </citation>
    <scope>NUCLEOTIDE SEQUENCE [LARGE SCALE GENOMIC DNA]</scope>
    <source>
        <strain evidence="2 3">RCFS May 2013</strain>
    </source>
</reference>
<dbReference type="Pfam" id="PF00069">
    <property type="entry name" value="Pkinase"/>
    <property type="match status" value="1"/>
</dbReference>
<dbReference type="PROSITE" id="PS50011">
    <property type="entry name" value="PROTEIN_KINASE_DOM"/>
    <property type="match status" value="1"/>
</dbReference>
<dbReference type="InterPro" id="IPR000719">
    <property type="entry name" value="Prot_kinase_dom"/>
</dbReference>
<dbReference type="GO" id="GO:0005524">
    <property type="term" value="F:ATP binding"/>
    <property type="evidence" value="ECO:0007669"/>
    <property type="project" value="InterPro"/>
</dbReference>
<accession>A0A1J8PKH9</accession>
<dbReference type="Proteomes" id="UP000183924">
    <property type="component" value="Unassembled WGS sequence"/>
</dbReference>
<organism evidence="2 3">
    <name type="scientific">Candidatus Rickettsiella isopodorum</name>
    <dbReference type="NCBI Taxonomy" id="1225476"/>
    <lineage>
        <taxon>Bacteria</taxon>
        <taxon>Pseudomonadati</taxon>
        <taxon>Pseudomonadota</taxon>
        <taxon>Gammaproteobacteria</taxon>
        <taxon>Legionellales</taxon>
        <taxon>Coxiellaceae</taxon>
        <taxon>Rickettsiella</taxon>
    </lineage>
</organism>
<dbReference type="PROSITE" id="PS00108">
    <property type="entry name" value="PROTEIN_KINASE_ST"/>
    <property type="match status" value="1"/>
</dbReference>
<dbReference type="GO" id="GO:0005737">
    <property type="term" value="C:cytoplasm"/>
    <property type="evidence" value="ECO:0007669"/>
    <property type="project" value="TreeGrafter"/>
</dbReference>
<proteinExistence type="predicted"/>
<feature type="domain" description="Protein kinase" evidence="1">
    <location>
        <begin position="1"/>
        <end position="347"/>
    </location>
</feature>
<dbReference type="STRING" id="1225476.A1D18_01640"/>
<evidence type="ECO:0000259" key="1">
    <source>
        <dbReference type="PROSITE" id="PS50011"/>
    </source>
</evidence>
<dbReference type="Gene3D" id="1.10.510.10">
    <property type="entry name" value="Transferase(Phosphotransferase) domain 1"/>
    <property type="match status" value="1"/>
</dbReference>
<dbReference type="GO" id="GO:0004674">
    <property type="term" value="F:protein serine/threonine kinase activity"/>
    <property type="evidence" value="ECO:0007669"/>
    <property type="project" value="TreeGrafter"/>
</dbReference>
<dbReference type="PANTHER" id="PTHR44167">
    <property type="entry name" value="OVARIAN-SPECIFIC SERINE/THREONINE-PROTEIN KINASE LOK-RELATED"/>
    <property type="match status" value="1"/>
</dbReference>
<dbReference type="OrthoDB" id="5654256at2"/>
<protein>
    <recommendedName>
        <fullName evidence="1">Protein kinase domain-containing protein</fullName>
    </recommendedName>
</protein>
<dbReference type="RefSeq" id="WP_071662084.1">
    <property type="nucleotide sequence ID" value="NZ_LUKY01000030.1"/>
</dbReference>